<name>A0A4R8IUI5_9GAMM</name>
<keyword evidence="7 8" id="KW-0460">Magnesium</keyword>
<evidence type="ECO:0000256" key="4">
    <source>
        <dbReference type="ARBA" id="ARBA00022741"/>
    </source>
</evidence>
<dbReference type="PIRSF" id="PIRSF006755">
    <property type="entry name" value="DTB_synth"/>
    <property type="match status" value="1"/>
</dbReference>
<dbReference type="UniPathway" id="UPA00078">
    <property type="reaction ID" value="UER00161"/>
</dbReference>
<dbReference type="AlphaFoldDB" id="A0A4R8IUI5"/>
<keyword evidence="6 8" id="KW-0067">ATP-binding</keyword>
<dbReference type="FunFam" id="3.40.50.300:FF:000292">
    <property type="entry name" value="ATP-dependent dethiobiotin synthetase BioD"/>
    <property type="match status" value="1"/>
</dbReference>
<comment type="catalytic activity">
    <reaction evidence="8">
        <text>(7R,8S)-7,8-diammoniononanoate + CO2 + ATP = (4R,5S)-dethiobiotin + ADP + phosphate + 3 H(+)</text>
        <dbReference type="Rhea" id="RHEA:15805"/>
        <dbReference type="ChEBI" id="CHEBI:15378"/>
        <dbReference type="ChEBI" id="CHEBI:16526"/>
        <dbReference type="ChEBI" id="CHEBI:30616"/>
        <dbReference type="ChEBI" id="CHEBI:43474"/>
        <dbReference type="ChEBI" id="CHEBI:149469"/>
        <dbReference type="ChEBI" id="CHEBI:149473"/>
        <dbReference type="ChEBI" id="CHEBI:456216"/>
        <dbReference type="EC" id="6.3.3.3"/>
    </reaction>
</comment>
<feature type="binding site" evidence="8">
    <location>
        <begin position="17"/>
        <end position="22"/>
    </location>
    <ligand>
        <name>ATP</name>
        <dbReference type="ChEBI" id="CHEBI:30616"/>
    </ligand>
</feature>
<comment type="similarity">
    <text evidence="8">Belongs to the dethiobiotin synthetase family.</text>
</comment>
<feature type="binding site" evidence="8">
    <location>
        <position position="120"/>
    </location>
    <ligand>
        <name>Mg(2+)</name>
        <dbReference type="ChEBI" id="CHEBI:18420"/>
    </ligand>
</feature>
<evidence type="ECO:0000256" key="8">
    <source>
        <dbReference type="HAMAP-Rule" id="MF_00336"/>
    </source>
</evidence>
<dbReference type="PANTHER" id="PTHR43210:SF5">
    <property type="entry name" value="DETHIOBIOTIN SYNTHETASE"/>
    <property type="match status" value="1"/>
</dbReference>
<feature type="binding site" evidence="8">
    <location>
        <position position="21"/>
    </location>
    <ligand>
        <name>Mg(2+)</name>
        <dbReference type="ChEBI" id="CHEBI:18420"/>
    </ligand>
</feature>
<gene>
    <name evidence="8" type="primary">bioD</name>
    <name evidence="9" type="ORF">EDC23_0456</name>
</gene>
<accession>A0A4R8IUI5</accession>
<dbReference type="GO" id="GO:0005829">
    <property type="term" value="C:cytosol"/>
    <property type="evidence" value="ECO:0007669"/>
    <property type="project" value="TreeGrafter"/>
</dbReference>
<dbReference type="InterPro" id="IPR027417">
    <property type="entry name" value="P-loop_NTPase"/>
</dbReference>
<sequence length="232" mass="25269">MTDAAYPGIFVTGTDTEIGKTVCSCLLIDALQQRGLRVAAMKPVASGGQYRQGQLVNDDALQLQQQSGLNQAYELVNPYVFEPPVAPHLAARQAGEVIRPEPIQQAFSQLKAEADQIVVEGVGGWRVPLAEDFAVSDLPRLLNLPVVLVIGMRLGCLNHALLTIESIEQTGSHVVGWMANYLDPAFDAQQANLQTLEYRLEAPCLAQIPYHGEPFTPLRQQEVAAGINISWL</sequence>
<feature type="binding site" evidence="8">
    <location>
        <position position="46"/>
    </location>
    <ligand>
        <name>substrate</name>
    </ligand>
</feature>
<evidence type="ECO:0000256" key="3">
    <source>
        <dbReference type="ARBA" id="ARBA00022723"/>
    </source>
</evidence>
<comment type="cofactor">
    <cofactor evidence="8">
        <name>Mg(2+)</name>
        <dbReference type="ChEBI" id="CHEBI:18420"/>
    </cofactor>
</comment>
<evidence type="ECO:0000256" key="5">
    <source>
        <dbReference type="ARBA" id="ARBA00022756"/>
    </source>
</evidence>
<feature type="active site" evidence="8">
    <location>
        <position position="42"/>
    </location>
</feature>
<reference evidence="9 10" key="1">
    <citation type="submission" date="2019-03" db="EMBL/GenBank/DDBJ databases">
        <title>Genomic Encyclopedia of Type Strains, Phase IV (KMG-IV): sequencing the most valuable type-strain genomes for metagenomic binning, comparative biology and taxonomic classification.</title>
        <authorList>
            <person name="Goeker M."/>
        </authorList>
    </citation>
    <scope>NUCLEOTIDE SEQUENCE [LARGE SCALE GENOMIC DNA]</scope>
    <source>
        <strain evidence="9 10">DSM 16326</strain>
    </source>
</reference>
<protein>
    <recommendedName>
        <fullName evidence="8">ATP-dependent dethiobiotin synthetase BioD</fullName>
        <ecNumber evidence="8">6.3.3.3</ecNumber>
    </recommendedName>
    <alternativeName>
        <fullName evidence="8">DTB synthetase</fullName>
        <shortName evidence="8">DTBS</shortName>
    </alternativeName>
    <alternativeName>
        <fullName evidence="8">Dethiobiotin synthase</fullName>
    </alternativeName>
</protein>
<comment type="caution">
    <text evidence="8">Lacks conserved residue(s) required for the propagation of feature annotation.</text>
</comment>
<evidence type="ECO:0000256" key="6">
    <source>
        <dbReference type="ARBA" id="ARBA00022840"/>
    </source>
</evidence>
<keyword evidence="5 8" id="KW-0093">Biotin biosynthesis</keyword>
<dbReference type="RefSeq" id="WP_134080683.1">
    <property type="nucleotide sequence ID" value="NZ_SOQX01000001.1"/>
</dbReference>
<dbReference type="GO" id="GO:0042803">
    <property type="term" value="F:protein homodimerization activity"/>
    <property type="evidence" value="ECO:0007669"/>
    <property type="project" value="UniProtKB-ARBA"/>
</dbReference>
<feature type="binding site" evidence="8">
    <location>
        <position position="59"/>
    </location>
    <ligand>
        <name>ATP</name>
        <dbReference type="ChEBI" id="CHEBI:30616"/>
    </ligand>
</feature>
<comment type="caution">
    <text evidence="9">The sequence shown here is derived from an EMBL/GenBank/DDBJ whole genome shotgun (WGS) entry which is preliminary data.</text>
</comment>
<dbReference type="OrthoDB" id="9802097at2"/>
<comment type="pathway">
    <text evidence="8">Cofactor biosynthesis; biotin biosynthesis; biotin from 7,8-diaminononanoate: step 1/2.</text>
</comment>
<dbReference type="HAMAP" id="MF_00336">
    <property type="entry name" value="BioD"/>
    <property type="match status" value="1"/>
</dbReference>
<dbReference type="Pfam" id="PF13500">
    <property type="entry name" value="AAA_26"/>
    <property type="match status" value="1"/>
</dbReference>
<dbReference type="CDD" id="cd03109">
    <property type="entry name" value="DTBS"/>
    <property type="match status" value="1"/>
</dbReference>
<comment type="subcellular location">
    <subcellularLocation>
        <location evidence="8">Cytoplasm</location>
    </subcellularLocation>
</comment>
<dbReference type="GO" id="GO:0009102">
    <property type="term" value="P:biotin biosynthetic process"/>
    <property type="evidence" value="ECO:0007669"/>
    <property type="project" value="UniProtKB-UniRule"/>
</dbReference>
<feature type="binding site" evidence="8">
    <location>
        <position position="59"/>
    </location>
    <ligand>
        <name>Mg(2+)</name>
        <dbReference type="ChEBI" id="CHEBI:18420"/>
    </ligand>
</feature>
<keyword evidence="10" id="KW-1185">Reference proteome</keyword>
<feature type="binding site" evidence="8">
    <location>
        <begin position="120"/>
        <end position="123"/>
    </location>
    <ligand>
        <name>ATP</name>
        <dbReference type="ChEBI" id="CHEBI:30616"/>
    </ligand>
</feature>
<keyword evidence="1 8" id="KW-0963">Cytoplasm</keyword>
<evidence type="ECO:0000313" key="10">
    <source>
        <dbReference type="Proteomes" id="UP000294914"/>
    </source>
</evidence>
<dbReference type="PANTHER" id="PTHR43210">
    <property type="entry name" value="DETHIOBIOTIN SYNTHETASE"/>
    <property type="match status" value="1"/>
</dbReference>
<keyword evidence="4 8" id="KW-0547">Nucleotide-binding</keyword>
<keyword evidence="3 8" id="KW-0479">Metal-binding</keyword>
<dbReference type="EMBL" id="SOQX01000001">
    <property type="protein sequence ID" value="TDY04084.1"/>
    <property type="molecule type" value="Genomic_DNA"/>
</dbReference>
<comment type="function">
    <text evidence="8">Catalyzes a mechanistically unusual reaction, the ATP-dependent insertion of CO2 between the N7 and N8 nitrogen atoms of 7,8-diaminopelargonic acid (DAPA, also called 7,8-diammoniononanoate) to form a ureido ring.</text>
</comment>
<organism evidence="9 10">
    <name type="scientific">Thiohalophilus thiocyanatoxydans</name>
    <dbReference type="NCBI Taxonomy" id="381308"/>
    <lineage>
        <taxon>Bacteria</taxon>
        <taxon>Pseudomonadati</taxon>
        <taxon>Pseudomonadota</taxon>
        <taxon>Gammaproteobacteria</taxon>
        <taxon>Thiohalomonadales</taxon>
        <taxon>Thiohalophilaceae</taxon>
        <taxon>Thiohalophilus</taxon>
    </lineage>
</organism>
<dbReference type="GO" id="GO:0000287">
    <property type="term" value="F:magnesium ion binding"/>
    <property type="evidence" value="ECO:0007669"/>
    <property type="project" value="UniProtKB-UniRule"/>
</dbReference>
<keyword evidence="2 8" id="KW-0436">Ligase</keyword>
<evidence type="ECO:0000313" key="9">
    <source>
        <dbReference type="EMBL" id="TDY04084.1"/>
    </source>
</evidence>
<dbReference type="GO" id="GO:0005524">
    <property type="term" value="F:ATP binding"/>
    <property type="evidence" value="ECO:0007669"/>
    <property type="project" value="UniProtKB-UniRule"/>
</dbReference>
<evidence type="ECO:0000256" key="2">
    <source>
        <dbReference type="ARBA" id="ARBA00022598"/>
    </source>
</evidence>
<proteinExistence type="inferred from homology"/>
<dbReference type="GO" id="GO:0004141">
    <property type="term" value="F:dethiobiotin synthase activity"/>
    <property type="evidence" value="ECO:0007669"/>
    <property type="project" value="UniProtKB-UniRule"/>
</dbReference>
<comment type="subunit">
    <text evidence="8">Homodimer.</text>
</comment>
<dbReference type="EC" id="6.3.3.3" evidence="8"/>
<dbReference type="Gene3D" id="3.40.50.300">
    <property type="entry name" value="P-loop containing nucleotide triphosphate hydrolases"/>
    <property type="match status" value="1"/>
</dbReference>
<dbReference type="Proteomes" id="UP000294914">
    <property type="component" value="Unassembled WGS sequence"/>
</dbReference>
<dbReference type="InterPro" id="IPR004472">
    <property type="entry name" value="DTB_synth_BioD"/>
</dbReference>
<evidence type="ECO:0000256" key="7">
    <source>
        <dbReference type="ARBA" id="ARBA00022842"/>
    </source>
</evidence>
<dbReference type="NCBIfam" id="TIGR00347">
    <property type="entry name" value="bioD"/>
    <property type="match status" value="1"/>
</dbReference>
<evidence type="ECO:0000256" key="1">
    <source>
        <dbReference type="ARBA" id="ARBA00022490"/>
    </source>
</evidence>
<dbReference type="SUPFAM" id="SSF52540">
    <property type="entry name" value="P-loop containing nucleoside triphosphate hydrolases"/>
    <property type="match status" value="1"/>
</dbReference>